<sequence>MLSRKSKDKSLKEGVVGRYVKKNTPSEIPVINVWSSDDSKNKGKNRRNSQQLNTQKTEQIGTKEKFGNTKISTKANTLSQIRKYTPNLSVQSLTQRHERLPGNIYSPESGSSSGHNHKFQNMPSTSDAADIFPSRRPSSQSTMSIPTNASMMGGNNNINSNSNYVNIEQIDRMRHQSEQLYSNSYHPSVENFNRSHSINQNHPHTYEINTGGAYGAEQYGAHYSNAAAAKKTGRNPSPMSSTTSSLGHSQQTIMQSSSGYSSEVSPIYENQSQISAQLAASGRSESPIYCNTSSNHLSAAYQNNDRYGSHSSHQSVYSNMPTENPTRSYQHLGQNVALMPAKIPLYQPLRNYEAVGMTFGEHLVHNARHQVIPHVPSQQSMDEELPLPPGWAAYYTLRGRKYYIDHNAQTTHWSHPLEREGLPIGWQKIVSPQHGIYYYNYINRQSQRNHPCLTSCYLYTSTEPPNAILPEPQPPQYSPHSALVPANPYLLEKIPEWLIVYFHADPSKDHILKFNMFGLQKLECFDAMFLKLYKQELFSIVGAYEMYRRALTIEINRRIEQSRLQQQHQQQQQQQQQLGP</sequence>
<keyword evidence="2" id="KW-0677">Repeat</keyword>
<evidence type="ECO:0000256" key="1">
    <source>
        <dbReference type="ARBA" id="ARBA00022553"/>
    </source>
</evidence>
<dbReference type="Proteomes" id="UP000594454">
    <property type="component" value="Chromosome 3"/>
</dbReference>
<feature type="compositionally biased region" description="Polar residues" evidence="3">
    <location>
        <begin position="48"/>
        <end position="60"/>
    </location>
</feature>
<dbReference type="PANTHER" id="PTHR47522:SF2">
    <property type="entry name" value="PROTEIN SALVADOR HOMOLOG 1"/>
    <property type="match status" value="1"/>
</dbReference>
<keyword evidence="1" id="KW-0597">Phosphoprotein</keyword>
<dbReference type="EMBL" id="LR899011">
    <property type="protein sequence ID" value="CAD7084831.1"/>
    <property type="molecule type" value="Genomic_DNA"/>
</dbReference>
<evidence type="ECO:0000313" key="6">
    <source>
        <dbReference type="EMBL" id="CAD7084831.1"/>
    </source>
</evidence>
<dbReference type="FunCoup" id="A0A7R8UPX2">
    <property type="interactions" value="69"/>
</dbReference>
<keyword evidence="7" id="KW-1185">Reference proteome</keyword>
<reference evidence="6 7" key="1">
    <citation type="submission" date="2020-11" db="EMBL/GenBank/DDBJ databases">
        <authorList>
            <person name="Wallbank WR R."/>
            <person name="Pardo Diaz C."/>
            <person name="Kozak K."/>
            <person name="Martin S."/>
            <person name="Jiggins C."/>
            <person name="Moest M."/>
            <person name="Warren A I."/>
            <person name="Generalovic N T."/>
            <person name="Byers J.R.P. K."/>
            <person name="Montejo-Kovacevich G."/>
            <person name="Yen C E."/>
        </authorList>
    </citation>
    <scope>NUCLEOTIDE SEQUENCE [LARGE SCALE GENOMIC DNA]</scope>
</reference>
<feature type="domain" description="SARAH" evidence="5">
    <location>
        <begin position="511"/>
        <end position="558"/>
    </location>
</feature>
<dbReference type="GO" id="GO:0035329">
    <property type="term" value="P:hippo signaling"/>
    <property type="evidence" value="ECO:0007669"/>
    <property type="project" value="InterPro"/>
</dbReference>
<dbReference type="GO" id="GO:0008285">
    <property type="term" value="P:negative regulation of cell population proliferation"/>
    <property type="evidence" value="ECO:0007669"/>
    <property type="project" value="TreeGrafter"/>
</dbReference>
<dbReference type="InterPro" id="IPR036020">
    <property type="entry name" value="WW_dom_sf"/>
</dbReference>
<evidence type="ECO:0000313" key="7">
    <source>
        <dbReference type="Proteomes" id="UP000594454"/>
    </source>
</evidence>
<dbReference type="FunFam" id="2.20.70.10:FF:000035">
    <property type="entry name" value="Salvador homolog 1 (Drosophila)"/>
    <property type="match status" value="1"/>
</dbReference>
<dbReference type="SMART" id="SM00456">
    <property type="entry name" value="WW"/>
    <property type="match status" value="2"/>
</dbReference>
<dbReference type="SUPFAM" id="SSF51045">
    <property type="entry name" value="WW domain"/>
    <property type="match status" value="2"/>
</dbReference>
<gene>
    <name evidence="6" type="ORF">HERILL_LOCUS7707</name>
</gene>
<dbReference type="OrthoDB" id="5339429at2759"/>
<evidence type="ECO:0008006" key="8">
    <source>
        <dbReference type="Google" id="ProtNLM"/>
    </source>
</evidence>
<protein>
    <recommendedName>
        <fullName evidence="8">Scaffold protein salvador</fullName>
    </recommendedName>
</protein>
<dbReference type="InterPro" id="IPR011524">
    <property type="entry name" value="SARAH_dom"/>
</dbReference>
<dbReference type="GO" id="GO:0006915">
    <property type="term" value="P:apoptotic process"/>
    <property type="evidence" value="ECO:0007669"/>
    <property type="project" value="InterPro"/>
</dbReference>
<dbReference type="GO" id="GO:0043065">
    <property type="term" value="P:positive regulation of apoptotic process"/>
    <property type="evidence" value="ECO:0007669"/>
    <property type="project" value="TreeGrafter"/>
</dbReference>
<organism evidence="6 7">
    <name type="scientific">Hermetia illucens</name>
    <name type="common">Black soldier fly</name>
    <dbReference type="NCBI Taxonomy" id="343691"/>
    <lineage>
        <taxon>Eukaryota</taxon>
        <taxon>Metazoa</taxon>
        <taxon>Ecdysozoa</taxon>
        <taxon>Arthropoda</taxon>
        <taxon>Hexapoda</taxon>
        <taxon>Insecta</taxon>
        <taxon>Pterygota</taxon>
        <taxon>Neoptera</taxon>
        <taxon>Endopterygota</taxon>
        <taxon>Diptera</taxon>
        <taxon>Brachycera</taxon>
        <taxon>Stratiomyomorpha</taxon>
        <taxon>Stratiomyidae</taxon>
        <taxon>Hermetiinae</taxon>
        <taxon>Hermetia</taxon>
    </lineage>
</organism>
<dbReference type="OMA" id="VWTSDQR"/>
<accession>A0A7R8UPX2</accession>
<dbReference type="PROSITE" id="PS50951">
    <property type="entry name" value="SARAH"/>
    <property type="match status" value="1"/>
</dbReference>
<evidence type="ECO:0000256" key="3">
    <source>
        <dbReference type="SAM" id="MobiDB-lite"/>
    </source>
</evidence>
<evidence type="ECO:0000256" key="2">
    <source>
        <dbReference type="ARBA" id="ARBA00022737"/>
    </source>
</evidence>
<dbReference type="Gene3D" id="2.20.70.10">
    <property type="match status" value="2"/>
</dbReference>
<dbReference type="GO" id="GO:0060090">
    <property type="term" value="F:molecular adaptor activity"/>
    <property type="evidence" value="ECO:0007669"/>
    <property type="project" value="InterPro"/>
</dbReference>
<feature type="region of interest" description="Disordered" evidence="3">
    <location>
        <begin position="33"/>
        <end position="68"/>
    </location>
</feature>
<name>A0A7R8UPX2_HERIL</name>
<feature type="domain" description="WW" evidence="4">
    <location>
        <begin position="385"/>
        <end position="418"/>
    </location>
</feature>
<dbReference type="GO" id="GO:0005829">
    <property type="term" value="C:cytosol"/>
    <property type="evidence" value="ECO:0007669"/>
    <property type="project" value="TreeGrafter"/>
</dbReference>
<dbReference type="InterPro" id="IPR030030">
    <property type="entry name" value="Sav"/>
</dbReference>
<dbReference type="InterPro" id="IPR001202">
    <property type="entry name" value="WW_dom"/>
</dbReference>
<dbReference type="InParanoid" id="A0A7R8UPX2"/>
<evidence type="ECO:0000259" key="4">
    <source>
        <dbReference type="PROSITE" id="PS50020"/>
    </source>
</evidence>
<feature type="region of interest" description="Disordered" evidence="3">
    <location>
        <begin position="229"/>
        <end position="263"/>
    </location>
</feature>
<dbReference type="PROSITE" id="PS50020">
    <property type="entry name" value="WW_DOMAIN_2"/>
    <property type="match status" value="2"/>
</dbReference>
<dbReference type="AlphaFoldDB" id="A0A7R8UPX2"/>
<dbReference type="PANTHER" id="PTHR47522">
    <property type="entry name" value="SALVADOR FAMILY WW DOMAIN-CONTAINING PROTEIN 1"/>
    <property type="match status" value="1"/>
</dbReference>
<dbReference type="CDD" id="cd00201">
    <property type="entry name" value="WW"/>
    <property type="match status" value="2"/>
</dbReference>
<dbReference type="CDD" id="cd21433">
    <property type="entry name" value="SARAH_Sav"/>
    <property type="match status" value="1"/>
</dbReference>
<proteinExistence type="predicted"/>
<evidence type="ECO:0000259" key="5">
    <source>
        <dbReference type="PROSITE" id="PS50951"/>
    </source>
</evidence>
<feature type="compositionally biased region" description="Polar residues" evidence="3">
    <location>
        <begin position="234"/>
        <end position="263"/>
    </location>
</feature>
<feature type="domain" description="WW" evidence="4">
    <location>
        <begin position="420"/>
        <end position="453"/>
    </location>
</feature>
<dbReference type="Pfam" id="PF00397">
    <property type="entry name" value="WW"/>
    <property type="match status" value="1"/>
</dbReference>